<evidence type="ECO:0000259" key="2">
    <source>
        <dbReference type="Pfam" id="PF16064"/>
    </source>
</evidence>
<dbReference type="OrthoDB" id="7853427at2759"/>
<evidence type="ECO:0000313" key="3">
    <source>
        <dbReference type="Proteomes" id="UP000515160"/>
    </source>
</evidence>
<dbReference type="InterPro" id="IPR032071">
    <property type="entry name" value="DUF4806"/>
</dbReference>
<feature type="compositionally biased region" description="Basic residues" evidence="1">
    <location>
        <begin position="174"/>
        <end position="190"/>
    </location>
</feature>
<proteinExistence type="predicted"/>
<evidence type="ECO:0000256" key="1">
    <source>
        <dbReference type="SAM" id="MobiDB-lite"/>
    </source>
</evidence>
<keyword evidence="3" id="KW-1185">Reference proteome</keyword>
<evidence type="ECO:0000313" key="4">
    <source>
        <dbReference type="RefSeq" id="XP_034108623.1"/>
    </source>
</evidence>
<reference evidence="4" key="1">
    <citation type="submission" date="2025-08" db="UniProtKB">
        <authorList>
            <consortium name="RefSeq"/>
        </authorList>
    </citation>
    <scope>IDENTIFICATION</scope>
    <source>
        <strain evidence="4">15112-1751.03</strain>
        <tissue evidence="4">Whole Adult</tissue>
    </source>
</reference>
<dbReference type="RefSeq" id="XP_034108623.1">
    <property type="nucleotide sequence ID" value="XM_034252732.2"/>
</dbReference>
<gene>
    <name evidence="4" type="primary">LOC117570853</name>
</gene>
<protein>
    <submittedName>
        <fullName evidence="4">Uncharacterized protein LOC117570853</fullName>
    </submittedName>
</protein>
<dbReference type="GeneID" id="117570853"/>
<dbReference type="Proteomes" id="UP000515160">
    <property type="component" value="Chromosome 3"/>
</dbReference>
<name>A0A6P8X9A0_DROAB</name>
<organism evidence="3 4">
    <name type="scientific">Drosophila albomicans</name>
    <name type="common">Fruit fly</name>
    <dbReference type="NCBI Taxonomy" id="7291"/>
    <lineage>
        <taxon>Eukaryota</taxon>
        <taxon>Metazoa</taxon>
        <taxon>Ecdysozoa</taxon>
        <taxon>Arthropoda</taxon>
        <taxon>Hexapoda</taxon>
        <taxon>Insecta</taxon>
        <taxon>Pterygota</taxon>
        <taxon>Neoptera</taxon>
        <taxon>Endopterygota</taxon>
        <taxon>Diptera</taxon>
        <taxon>Brachycera</taxon>
        <taxon>Muscomorpha</taxon>
        <taxon>Ephydroidea</taxon>
        <taxon>Drosophilidae</taxon>
        <taxon>Drosophila</taxon>
    </lineage>
</organism>
<dbReference type="AlphaFoldDB" id="A0A6P8X9A0"/>
<feature type="region of interest" description="Disordered" evidence="1">
    <location>
        <begin position="174"/>
        <end position="196"/>
    </location>
</feature>
<sequence>MDIFDEDDDNHDCSMAVESSILDMQNKLAKRMVEMQNTMNKQFKELHRSLNLTNRHIEALKDKKKTKELKCNFPCKTEEELAEIDEKIAASPAAYLPIFEGKLMPEGVVINLEKIVSRDLALQINFRGTSNMKPFDKYIHLNKVMYEATTTIDRNFSDYQRNMRTAFARIKNRAHKSNSRQNLKKRKASIKNKSDN</sequence>
<feature type="domain" description="DUF4806" evidence="2">
    <location>
        <begin position="71"/>
        <end position="148"/>
    </location>
</feature>
<dbReference type="Pfam" id="PF16064">
    <property type="entry name" value="DUF4806"/>
    <property type="match status" value="1"/>
</dbReference>
<accession>A0A6P8X9A0</accession>